<keyword evidence="5 7" id="KW-1133">Transmembrane helix</keyword>
<dbReference type="PANTHER" id="PTHR43663">
    <property type="entry name" value="CHROMATE TRANSPORT PROTEIN-RELATED"/>
    <property type="match status" value="1"/>
</dbReference>
<keyword evidence="9" id="KW-1185">Reference proteome</keyword>
<dbReference type="RefSeq" id="WP_079411307.1">
    <property type="nucleotide sequence ID" value="NZ_MZGW01000002.1"/>
</dbReference>
<evidence type="ECO:0000256" key="3">
    <source>
        <dbReference type="ARBA" id="ARBA00022475"/>
    </source>
</evidence>
<evidence type="ECO:0000256" key="5">
    <source>
        <dbReference type="ARBA" id="ARBA00022989"/>
    </source>
</evidence>
<accession>A0A1V4I9M1</accession>
<keyword evidence="6 7" id="KW-0472">Membrane</keyword>
<evidence type="ECO:0000256" key="6">
    <source>
        <dbReference type="ARBA" id="ARBA00023136"/>
    </source>
</evidence>
<dbReference type="GO" id="GO:0005886">
    <property type="term" value="C:plasma membrane"/>
    <property type="evidence" value="ECO:0007669"/>
    <property type="project" value="UniProtKB-SubCell"/>
</dbReference>
<evidence type="ECO:0000256" key="1">
    <source>
        <dbReference type="ARBA" id="ARBA00004651"/>
    </source>
</evidence>
<dbReference type="EMBL" id="MZGW01000002">
    <property type="protein sequence ID" value="OPJ56315.1"/>
    <property type="molecule type" value="Genomic_DNA"/>
</dbReference>
<evidence type="ECO:0000313" key="9">
    <source>
        <dbReference type="Proteomes" id="UP000190140"/>
    </source>
</evidence>
<protein>
    <submittedName>
        <fullName evidence="8">Putative chromate transport protein</fullName>
    </submittedName>
</protein>
<evidence type="ECO:0000313" key="8">
    <source>
        <dbReference type="EMBL" id="OPJ56315.1"/>
    </source>
</evidence>
<comment type="similarity">
    <text evidence="2">Belongs to the chromate ion transporter (CHR) (TC 2.A.51) family.</text>
</comment>
<dbReference type="AlphaFoldDB" id="A0A1V4I9M1"/>
<sequence length="178" mass="19900">MYTFKNLIDIFLSFFKIGAFSFGGGYAMLPYMERELVLSKRFIDFEEFLDILAISQTSPGPIAINSATFIGYKHQGFFGSLFATLGVIFFSLIAMNIISPKLEKYKENKYVMLSFKSLRPITISLILSSAFSSFSKSITDFYSIFILIISLAVLFSKKVHPVLVIIMFGVLGAITKGA</sequence>
<dbReference type="InterPro" id="IPR003370">
    <property type="entry name" value="Chromate_transpt"/>
</dbReference>
<feature type="transmembrane region" description="Helical" evidence="7">
    <location>
        <begin position="77"/>
        <end position="98"/>
    </location>
</feature>
<dbReference type="PANTHER" id="PTHR43663:SF1">
    <property type="entry name" value="CHROMATE TRANSPORTER"/>
    <property type="match status" value="1"/>
</dbReference>
<comment type="subcellular location">
    <subcellularLocation>
        <location evidence="1">Cell membrane</location>
        <topology evidence="1">Multi-pass membrane protein</topology>
    </subcellularLocation>
</comment>
<dbReference type="Proteomes" id="UP000190140">
    <property type="component" value="Unassembled WGS sequence"/>
</dbReference>
<feature type="transmembrane region" description="Helical" evidence="7">
    <location>
        <begin position="7"/>
        <end position="29"/>
    </location>
</feature>
<evidence type="ECO:0000256" key="2">
    <source>
        <dbReference type="ARBA" id="ARBA00005262"/>
    </source>
</evidence>
<keyword evidence="4 7" id="KW-0812">Transmembrane</keyword>
<gene>
    <name evidence="8" type="primary">srpC_1</name>
    <name evidence="8" type="ORF">CLOTH_07190</name>
</gene>
<dbReference type="GO" id="GO:0015109">
    <property type="term" value="F:chromate transmembrane transporter activity"/>
    <property type="evidence" value="ECO:0007669"/>
    <property type="project" value="InterPro"/>
</dbReference>
<evidence type="ECO:0000256" key="7">
    <source>
        <dbReference type="SAM" id="Phobius"/>
    </source>
</evidence>
<keyword evidence="3" id="KW-1003">Cell membrane</keyword>
<dbReference type="InterPro" id="IPR052518">
    <property type="entry name" value="CHR_Transporter"/>
</dbReference>
<name>A0A1V4I9M1_9FIRM</name>
<dbReference type="Pfam" id="PF02417">
    <property type="entry name" value="Chromate_transp"/>
    <property type="match status" value="1"/>
</dbReference>
<dbReference type="OrthoDB" id="9788907at2"/>
<evidence type="ECO:0000256" key="4">
    <source>
        <dbReference type="ARBA" id="ARBA00022692"/>
    </source>
</evidence>
<proteinExistence type="inferred from homology"/>
<feature type="transmembrane region" description="Helical" evidence="7">
    <location>
        <begin position="118"/>
        <end position="135"/>
    </location>
</feature>
<reference evidence="8 9" key="1">
    <citation type="submission" date="2017-03" db="EMBL/GenBank/DDBJ databases">
        <title>Genome sequence of Clostridium thermoalcaliphilum DSM 7309.</title>
        <authorList>
            <person name="Poehlein A."/>
            <person name="Daniel R."/>
        </authorList>
    </citation>
    <scope>NUCLEOTIDE SEQUENCE [LARGE SCALE GENOMIC DNA]</scope>
    <source>
        <strain evidence="8 9">DSM 7309</strain>
    </source>
</reference>
<feature type="transmembrane region" description="Helical" evidence="7">
    <location>
        <begin position="141"/>
        <end position="174"/>
    </location>
</feature>
<comment type="caution">
    <text evidence="8">The sequence shown here is derived from an EMBL/GenBank/DDBJ whole genome shotgun (WGS) entry which is preliminary data.</text>
</comment>
<organism evidence="8 9">
    <name type="scientific">Alkalithermobacter paradoxus</name>
    <dbReference type="NCBI Taxonomy" id="29349"/>
    <lineage>
        <taxon>Bacteria</taxon>
        <taxon>Bacillati</taxon>
        <taxon>Bacillota</taxon>
        <taxon>Clostridia</taxon>
        <taxon>Peptostreptococcales</taxon>
        <taxon>Tepidibacteraceae</taxon>
        <taxon>Alkalithermobacter</taxon>
    </lineage>
</organism>
<dbReference type="STRING" id="29349.CLOTH_07190"/>